<dbReference type="SUPFAM" id="SSF56112">
    <property type="entry name" value="Protein kinase-like (PK-like)"/>
    <property type="match status" value="1"/>
</dbReference>
<dbReference type="GO" id="GO:0005524">
    <property type="term" value="F:ATP binding"/>
    <property type="evidence" value="ECO:0007669"/>
    <property type="project" value="UniProtKB-UniRule"/>
</dbReference>
<sequence>MCNSLLAIENVDVEIRKLNAKTVFDLSQILDVEQSWKLVMANIVDMESGTCKYSVEHINLIEKTSENQKRSSTEILLEEWGTSGRKRPHISDLLHVLVKSELYRAADYVSLHLLKQAPPLRPTSGPAAPVAIPEDIHKPSAPPLSFLGPECQEETTPLAETNKEEMIPGAVVQQVSYETLQYGTDDFSDDKKIGTGGFGSVYLCNLHFEKVAVKRLHDSEAVIPGLSCDQFATEIKLLGGVTHQNILPVIGYSDDGPYKCLIYTFMPNGSLQDALEAKNNRSVLNWQERLNIIHGTAKGLEYLHSMEKPLIHRDLKSANVLLDENLIPKVGDFGLVKAGKPVGKVTMYTSTVVGTSAYMAPEAFKGEISAKGDVFSFGVVILEIITGLPPYDEERETVDLLTYVNDIDDISVLVDKRVEPANETFIQELYDLSQKCCQHNKKLRPTMSNVLELICKLEKI</sequence>
<organism evidence="13">
    <name type="scientific">Plautia stali</name>
    <name type="common">Stink bug</name>
    <dbReference type="NCBI Taxonomy" id="106108"/>
    <lineage>
        <taxon>Eukaryota</taxon>
        <taxon>Metazoa</taxon>
        <taxon>Ecdysozoa</taxon>
        <taxon>Arthropoda</taxon>
        <taxon>Hexapoda</taxon>
        <taxon>Insecta</taxon>
        <taxon>Pterygota</taxon>
        <taxon>Neoptera</taxon>
        <taxon>Paraneoptera</taxon>
        <taxon>Hemiptera</taxon>
        <taxon>Heteroptera</taxon>
        <taxon>Panheteroptera</taxon>
        <taxon>Pentatomomorpha</taxon>
        <taxon>Pentatomoidea</taxon>
        <taxon>Pentatomidae</taxon>
        <taxon>Pentatominae</taxon>
        <taxon>Plautia</taxon>
    </lineage>
</organism>
<dbReference type="SUPFAM" id="SSF47986">
    <property type="entry name" value="DEATH domain"/>
    <property type="match status" value="1"/>
</dbReference>
<evidence type="ECO:0000256" key="6">
    <source>
        <dbReference type="ARBA" id="ARBA00022777"/>
    </source>
</evidence>
<protein>
    <recommendedName>
        <fullName evidence="2">non-specific serine/threonine protein kinase</fullName>
        <ecNumber evidence="2">2.7.11.1</ecNumber>
    </recommendedName>
</protein>
<proteinExistence type="evidence at transcript level"/>
<evidence type="ECO:0000256" key="8">
    <source>
        <dbReference type="ARBA" id="ARBA00047899"/>
    </source>
</evidence>
<comment type="catalytic activity">
    <reaction evidence="9">
        <text>L-seryl-[protein] + ATP = O-phospho-L-seryl-[protein] + ADP + H(+)</text>
        <dbReference type="Rhea" id="RHEA:17989"/>
        <dbReference type="Rhea" id="RHEA-COMP:9863"/>
        <dbReference type="Rhea" id="RHEA-COMP:11604"/>
        <dbReference type="ChEBI" id="CHEBI:15378"/>
        <dbReference type="ChEBI" id="CHEBI:29999"/>
        <dbReference type="ChEBI" id="CHEBI:30616"/>
        <dbReference type="ChEBI" id="CHEBI:83421"/>
        <dbReference type="ChEBI" id="CHEBI:456216"/>
        <dbReference type="EC" id="2.7.11.1"/>
    </reaction>
</comment>
<evidence type="ECO:0000256" key="2">
    <source>
        <dbReference type="ARBA" id="ARBA00012513"/>
    </source>
</evidence>
<evidence type="ECO:0000256" key="10">
    <source>
        <dbReference type="PROSITE-ProRule" id="PRU10141"/>
    </source>
</evidence>
<dbReference type="Gene3D" id="1.10.533.10">
    <property type="entry name" value="Death Domain, Fas"/>
    <property type="match status" value="1"/>
</dbReference>
<dbReference type="EMBL" id="LC384124">
    <property type="protein sequence ID" value="BBE08133.1"/>
    <property type="molecule type" value="mRNA"/>
</dbReference>
<reference evidence="13" key="1">
    <citation type="journal article" date="2019" name="Proc. R. Soc. B">
        <title>Functional crosstalk across IMD and Toll pathways: insight into the evolution of incomplete immune cascades.</title>
        <authorList>
            <person name="Nishide Y."/>
            <person name="Kageyama D."/>
            <person name="Yokoi K."/>
            <person name="Jouraku A."/>
            <person name="Tanaka H."/>
            <person name="Futahashi R."/>
            <person name="Fukatsu T."/>
        </authorList>
    </citation>
    <scope>NUCLEOTIDE SEQUENCE</scope>
</reference>
<keyword evidence="4" id="KW-0808">Transferase</keyword>
<dbReference type="Pfam" id="PF14786">
    <property type="entry name" value="Death_2"/>
    <property type="match status" value="1"/>
</dbReference>
<dbReference type="InterPro" id="IPR029397">
    <property type="entry name" value="Tube_Death"/>
</dbReference>
<evidence type="ECO:0000256" key="5">
    <source>
        <dbReference type="ARBA" id="ARBA00022741"/>
    </source>
</evidence>
<dbReference type="GO" id="GO:0004674">
    <property type="term" value="F:protein serine/threonine kinase activity"/>
    <property type="evidence" value="ECO:0007669"/>
    <property type="project" value="UniProtKB-KW"/>
</dbReference>
<keyword evidence="6 13" id="KW-0418">Kinase</keyword>
<evidence type="ECO:0000256" key="4">
    <source>
        <dbReference type="ARBA" id="ARBA00022679"/>
    </source>
</evidence>
<dbReference type="InterPro" id="IPR008271">
    <property type="entry name" value="Ser/Thr_kinase_AS"/>
</dbReference>
<comment type="similarity">
    <text evidence="1">Belongs to the protein kinase superfamily. TKL Ser/Thr protein kinase family. Pelle subfamily.</text>
</comment>
<gene>
    <name evidence="13" type="primary">tube</name>
</gene>
<accession>A0A499U4F6</accession>
<evidence type="ECO:0000256" key="11">
    <source>
        <dbReference type="RuleBase" id="RU000304"/>
    </source>
</evidence>
<dbReference type="PROSITE" id="PS00107">
    <property type="entry name" value="PROTEIN_KINASE_ATP"/>
    <property type="match status" value="1"/>
</dbReference>
<dbReference type="InterPro" id="IPR011009">
    <property type="entry name" value="Kinase-like_dom_sf"/>
</dbReference>
<feature type="binding site" evidence="10">
    <location>
        <position position="214"/>
    </location>
    <ligand>
        <name>ATP</name>
        <dbReference type="ChEBI" id="CHEBI:30616"/>
    </ligand>
</feature>
<dbReference type="Pfam" id="PF00069">
    <property type="entry name" value="Pkinase"/>
    <property type="match status" value="1"/>
</dbReference>
<dbReference type="FunFam" id="1.10.510.10:FF:000754">
    <property type="entry name" value="Interleukin-1 receptor-associated kinase"/>
    <property type="match status" value="1"/>
</dbReference>
<evidence type="ECO:0000256" key="9">
    <source>
        <dbReference type="ARBA" id="ARBA00048679"/>
    </source>
</evidence>
<name>A0A499U4F6_PLAST</name>
<keyword evidence="3 11" id="KW-0723">Serine/threonine-protein kinase</keyword>
<evidence type="ECO:0000256" key="3">
    <source>
        <dbReference type="ARBA" id="ARBA00022527"/>
    </source>
</evidence>
<dbReference type="PANTHER" id="PTHR27006">
    <property type="entry name" value="PROMASTIGOTE SURFACE ANTIGEN PROTEIN PSA"/>
    <property type="match status" value="1"/>
</dbReference>
<evidence type="ECO:0000256" key="1">
    <source>
        <dbReference type="ARBA" id="ARBA00008718"/>
    </source>
</evidence>
<dbReference type="Gene3D" id="3.30.200.20">
    <property type="entry name" value="Phosphorylase Kinase, domain 1"/>
    <property type="match status" value="1"/>
</dbReference>
<keyword evidence="5 10" id="KW-0547">Nucleotide-binding</keyword>
<feature type="domain" description="Protein kinase" evidence="12">
    <location>
        <begin position="187"/>
        <end position="460"/>
    </location>
</feature>
<dbReference type="SMART" id="SM00220">
    <property type="entry name" value="S_TKc"/>
    <property type="match status" value="1"/>
</dbReference>
<dbReference type="EC" id="2.7.11.1" evidence="2"/>
<evidence type="ECO:0000313" key="13">
    <source>
        <dbReference type="EMBL" id="BBE08133.1"/>
    </source>
</evidence>
<comment type="catalytic activity">
    <reaction evidence="8">
        <text>L-threonyl-[protein] + ATP = O-phospho-L-threonyl-[protein] + ADP + H(+)</text>
        <dbReference type="Rhea" id="RHEA:46608"/>
        <dbReference type="Rhea" id="RHEA-COMP:11060"/>
        <dbReference type="Rhea" id="RHEA-COMP:11605"/>
        <dbReference type="ChEBI" id="CHEBI:15378"/>
        <dbReference type="ChEBI" id="CHEBI:30013"/>
        <dbReference type="ChEBI" id="CHEBI:30616"/>
        <dbReference type="ChEBI" id="CHEBI:61977"/>
        <dbReference type="ChEBI" id="CHEBI:456216"/>
        <dbReference type="EC" id="2.7.11.1"/>
    </reaction>
</comment>
<dbReference type="Gene3D" id="1.10.510.10">
    <property type="entry name" value="Transferase(Phosphotransferase) domain 1"/>
    <property type="match status" value="1"/>
</dbReference>
<evidence type="ECO:0000259" key="12">
    <source>
        <dbReference type="PROSITE" id="PS50011"/>
    </source>
</evidence>
<dbReference type="AlphaFoldDB" id="A0A499U4F6"/>
<dbReference type="PROSITE" id="PS00108">
    <property type="entry name" value="PROTEIN_KINASE_ST"/>
    <property type="match status" value="1"/>
</dbReference>
<dbReference type="InterPro" id="IPR017441">
    <property type="entry name" value="Protein_kinase_ATP_BS"/>
</dbReference>
<evidence type="ECO:0000256" key="7">
    <source>
        <dbReference type="ARBA" id="ARBA00022840"/>
    </source>
</evidence>
<dbReference type="InterPro" id="IPR011029">
    <property type="entry name" value="DEATH-like_dom_sf"/>
</dbReference>
<keyword evidence="7 10" id="KW-0067">ATP-binding</keyword>
<dbReference type="PROSITE" id="PS50011">
    <property type="entry name" value="PROTEIN_KINASE_DOM"/>
    <property type="match status" value="1"/>
</dbReference>
<dbReference type="PANTHER" id="PTHR27006:SF606">
    <property type="entry name" value="INTERLEUKIN-1 RECEPTOR-ASSOCIATED KINASE 4"/>
    <property type="match status" value="1"/>
</dbReference>
<dbReference type="InterPro" id="IPR000719">
    <property type="entry name" value="Prot_kinase_dom"/>
</dbReference>